<protein>
    <recommendedName>
        <fullName evidence="5">LysM domain-containing protein</fullName>
    </recommendedName>
</protein>
<dbReference type="PROSITE" id="PS51782">
    <property type="entry name" value="LYSM"/>
    <property type="match status" value="2"/>
</dbReference>
<dbReference type="GO" id="GO:0008061">
    <property type="term" value="F:chitin binding"/>
    <property type="evidence" value="ECO:0007669"/>
    <property type="project" value="UniProtKB-KW"/>
</dbReference>
<feature type="domain" description="LysM" evidence="5">
    <location>
        <begin position="145"/>
        <end position="193"/>
    </location>
</feature>
<dbReference type="InterPro" id="IPR052210">
    <property type="entry name" value="LysM1-like"/>
</dbReference>
<feature type="domain" description="LysM" evidence="5">
    <location>
        <begin position="261"/>
        <end position="308"/>
    </location>
</feature>
<dbReference type="InterPro" id="IPR018392">
    <property type="entry name" value="LysM"/>
</dbReference>
<evidence type="ECO:0000256" key="2">
    <source>
        <dbReference type="ARBA" id="ARBA00023026"/>
    </source>
</evidence>
<keyword evidence="2" id="KW-0843">Virulence</keyword>
<gene>
    <name evidence="6" type="ORF">N0V93_002583</name>
</gene>
<name>A0A9W8YV32_9PEZI</name>
<dbReference type="Gene3D" id="3.10.350.10">
    <property type="entry name" value="LysM domain"/>
    <property type="match status" value="2"/>
</dbReference>
<evidence type="ECO:0000256" key="4">
    <source>
        <dbReference type="SAM" id="MobiDB-lite"/>
    </source>
</evidence>
<dbReference type="OrthoDB" id="5985073at2759"/>
<keyword evidence="1" id="KW-0147">Chitin-binding</keyword>
<dbReference type="PANTHER" id="PTHR34997:SF1">
    <property type="entry name" value="PEPTIDOGLYCAN-BINDING LYSIN DOMAIN"/>
    <property type="match status" value="1"/>
</dbReference>
<reference evidence="6" key="1">
    <citation type="submission" date="2022-10" db="EMBL/GenBank/DDBJ databases">
        <title>Tapping the CABI collections for fungal endophytes: first genome assemblies for Collariella, Neodidymelliopsis, Ascochyta clinopodiicola, Didymella pomorum, Didymosphaeria variabile, Neocosmospora piperis and Neocucurbitaria cava.</title>
        <authorList>
            <person name="Hill R."/>
        </authorList>
    </citation>
    <scope>NUCLEOTIDE SEQUENCE</scope>
    <source>
        <strain evidence="6">IMI 355082</strain>
    </source>
</reference>
<dbReference type="AlphaFoldDB" id="A0A9W8YV32"/>
<dbReference type="InterPro" id="IPR036779">
    <property type="entry name" value="LysM_dom_sf"/>
</dbReference>
<feature type="region of interest" description="Disordered" evidence="4">
    <location>
        <begin position="215"/>
        <end position="238"/>
    </location>
</feature>
<dbReference type="PANTHER" id="PTHR34997">
    <property type="entry name" value="AM15"/>
    <property type="match status" value="1"/>
</dbReference>
<comment type="similarity">
    <text evidence="3">Belongs to the secreted LysM effector family.</text>
</comment>
<dbReference type="CDD" id="cd00118">
    <property type="entry name" value="LysM"/>
    <property type="match status" value="1"/>
</dbReference>
<accession>A0A9W8YV32</accession>
<organism evidence="6 7">
    <name type="scientific">Gnomoniopsis smithogilvyi</name>
    <dbReference type="NCBI Taxonomy" id="1191159"/>
    <lineage>
        <taxon>Eukaryota</taxon>
        <taxon>Fungi</taxon>
        <taxon>Dikarya</taxon>
        <taxon>Ascomycota</taxon>
        <taxon>Pezizomycotina</taxon>
        <taxon>Sordariomycetes</taxon>
        <taxon>Sordariomycetidae</taxon>
        <taxon>Diaporthales</taxon>
        <taxon>Gnomoniaceae</taxon>
        <taxon>Gnomoniopsis</taxon>
    </lineage>
</organism>
<proteinExistence type="inferred from homology"/>
<evidence type="ECO:0000259" key="5">
    <source>
        <dbReference type="PROSITE" id="PS51782"/>
    </source>
</evidence>
<dbReference type="EMBL" id="JAPEVB010000002">
    <property type="protein sequence ID" value="KAJ4393375.1"/>
    <property type="molecule type" value="Genomic_DNA"/>
</dbReference>
<evidence type="ECO:0000256" key="3">
    <source>
        <dbReference type="ARBA" id="ARBA00044955"/>
    </source>
</evidence>
<comment type="caution">
    <text evidence="6">The sequence shown here is derived from an EMBL/GenBank/DDBJ whole genome shotgun (WGS) entry which is preliminary data.</text>
</comment>
<dbReference type="SUPFAM" id="SSF54106">
    <property type="entry name" value="LysM domain"/>
    <property type="match status" value="1"/>
</dbReference>
<dbReference type="Proteomes" id="UP001140453">
    <property type="component" value="Unassembled WGS sequence"/>
</dbReference>
<keyword evidence="7" id="KW-1185">Reference proteome</keyword>
<evidence type="ECO:0000313" key="7">
    <source>
        <dbReference type="Proteomes" id="UP001140453"/>
    </source>
</evidence>
<dbReference type="Pfam" id="PF01476">
    <property type="entry name" value="LysM"/>
    <property type="match status" value="1"/>
</dbReference>
<evidence type="ECO:0000313" key="6">
    <source>
        <dbReference type="EMBL" id="KAJ4393375.1"/>
    </source>
</evidence>
<evidence type="ECO:0000256" key="1">
    <source>
        <dbReference type="ARBA" id="ARBA00022669"/>
    </source>
</evidence>
<sequence length="312" mass="33230">MPGYASSTAALALSTLTGDPATTWPSINYTRATATTTAMPLATDTRSDCWEYFNGTRYIGAAAVYSYPGSDCYMAVQVLEVTLEDLSVWNPSLGDTSLSNCTFESGYQYCGKYYVEDATTSTNTDDSDEDAIATGSLTEDEGCTDYVDVCSGCGWDCSTILDLYNITIAQFYVWNPLVGSQCTGMQLGYQYCVSNTTVTDDTTQTYSTKTVSETTSASSGSVSSTAPPTTTAATATTTTATTTGATAPAATQTGQPSNCDEWYVVQDGDYCYLIYTEYNISSDDFYAWNPAVSSDCSSGLWPGYAYCVGVSS</sequence>